<dbReference type="OrthoDB" id="327733at2"/>
<keyword evidence="5" id="KW-1185">Reference proteome</keyword>
<feature type="domain" description="Phospholipase D N-terminal" evidence="3">
    <location>
        <begin position="44"/>
        <end position="132"/>
    </location>
</feature>
<organism evidence="4 5">
    <name type="scientific">Thiothrix nivea (strain ATCC 35100 / DSM 5205 / JP2)</name>
    <dbReference type="NCBI Taxonomy" id="870187"/>
    <lineage>
        <taxon>Bacteria</taxon>
        <taxon>Pseudomonadati</taxon>
        <taxon>Pseudomonadota</taxon>
        <taxon>Gammaproteobacteria</taxon>
        <taxon>Thiotrichales</taxon>
        <taxon>Thiotrichaceae</taxon>
        <taxon>Thiothrix</taxon>
    </lineage>
</organism>
<dbReference type="PANTHER" id="PTHR43606">
    <property type="entry name" value="PHOSPHATASE, PUTATIVE (AFU_ORTHOLOGUE AFUA_6G08710)-RELATED"/>
    <property type="match status" value="1"/>
</dbReference>
<feature type="signal peptide" evidence="1">
    <location>
        <begin position="1"/>
        <end position="27"/>
    </location>
</feature>
<reference evidence="5" key="1">
    <citation type="journal article" date="2011" name="Stand. Genomic Sci.">
        <title>Genome sequence of the filamentous, gliding Thiothrix nivea neotype strain (JP2(T)).</title>
        <authorList>
            <person name="Lapidus A."/>
            <person name="Nolan M."/>
            <person name="Lucas S."/>
            <person name="Glavina Del Rio T."/>
            <person name="Tice H."/>
            <person name="Cheng J.F."/>
            <person name="Tapia R."/>
            <person name="Han C."/>
            <person name="Goodwin L."/>
            <person name="Pitluck S."/>
            <person name="Liolios K."/>
            <person name="Pagani I."/>
            <person name="Ivanova N."/>
            <person name="Huntemann M."/>
            <person name="Mavromatis K."/>
            <person name="Mikhailova N."/>
            <person name="Pati A."/>
            <person name="Chen A."/>
            <person name="Palaniappan K."/>
            <person name="Land M."/>
            <person name="Brambilla E.M."/>
            <person name="Rohde M."/>
            <person name="Abt B."/>
            <person name="Verbarg S."/>
            <person name="Goker M."/>
            <person name="Bristow J."/>
            <person name="Eisen J.A."/>
            <person name="Markowitz V."/>
            <person name="Hugenholtz P."/>
            <person name="Kyrpides N.C."/>
            <person name="Klenk H.P."/>
            <person name="Woyke T."/>
        </authorList>
    </citation>
    <scope>NUCLEOTIDE SEQUENCE [LARGE SCALE GENOMIC DNA]</scope>
    <source>
        <strain evidence="5">ATCC 35100 / DSM 5205 / JP2</strain>
    </source>
</reference>
<dbReference type="RefSeq" id="WP_002707473.1">
    <property type="nucleotide sequence ID" value="NZ_JH651384.1"/>
</dbReference>
<evidence type="ECO:0000259" key="2">
    <source>
        <dbReference type="Pfam" id="PF09423"/>
    </source>
</evidence>
<evidence type="ECO:0000313" key="5">
    <source>
        <dbReference type="Proteomes" id="UP000005317"/>
    </source>
</evidence>
<dbReference type="Proteomes" id="UP000005317">
    <property type="component" value="Unassembled WGS sequence"/>
</dbReference>
<dbReference type="EMBL" id="JH651384">
    <property type="protein sequence ID" value="EIJ33522.1"/>
    <property type="molecule type" value="Genomic_DNA"/>
</dbReference>
<dbReference type="PROSITE" id="PS51257">
    <property type="entry name" value="PROKAR_LIPOPROTEIN"/>
    <property type="match status" value="1"/>
</dbReference>
<dbReference type="InterPro" id="IPR006311">
    <property type="entry name" value="TAT_signal"/>
</dbReference>
<dbReference type="InterPro" id="IPR038607">
    <property type="entry name" value="PhoD-like_sf"/>
</dbReference>
<dbReference type="Gene3D" id="3.60.21.70">
    <property type="entry name" value="PhoD-like phosphatase"/>
    <property type="match status" value="1"/>
</dbReference>
<feature type="domain" description="PhoD-like phosphatase metallophosphatase" evidence="2">
    <location>
        <begin position="143"/>
        <end position="567"/>
    </location>
</feature>
<name>A0A656HBK3_THINJ</name>
<evidence type="ECO:0000256" key="1">
    <source>
        <dbReference type="SAM" id="SignalP"/>
    </source>
</evidence>
<dbReference type="InterPro" id="IPR018946">
    <property type="entry name" value="PhoD-like_MPP"/>
</dbReference>
<keyword evidence="1" id="KW-0732">Signal</keyword>
<dbReference type="InterPro" id="IPR052900">
    <property type="entry name" value="Phospholipid_Metab_Enz"/>
</dbReference>
<proteinExistence type="predicted"/>
<dbReference type="Pfam" id="PF16655">
    <property type="entry name" value="PhoD_N"/>
    <property type="match status" value="1"/>
</dbReference>
<dbReference type="Pfam" id="PF09423">
    <property type="entry name" value="PhoD"/>
    <property type="match status" value="1"/>
</dbReference>
<dbReference type="SUPFAM" id="SSF56300">
    <property type="entry name" value="Metallo-dependent phosphatases"/>
    <property type="match status" value="1"/>
</dbReference>
<evidence type="ECO:0000259" key="3">
    <source>
        <dbReference type="Pfam" id="PF16655"/>
    </source>
</evidence>
<dbReference type="AlphaFoldDB" id="A0A656HBK3"/>
<sequence precursor="true">MPPIDRRNFIRHIIAGSGALASGLLTACNNDGAANASTSNTFTHGVASGDPLTDRVILWTRAVPASGSSLNVNWEVASDEAFSNIVSKGETSTDAARDYTIKVDATGLQAGSTYFYRFKTGDAVSPSGKTRTLPTGDISEVKLAVFSCANYPAGYFHVYAEAAKRNDLFAALHLGDYIYEYGAGADQYASADATKLGRVSVPANELLKIEDYRQRYAQYRSDKDLQALHARLPFICIWDDHEVANDAWKDGAENHTTATEGDFTLRRAAALKAWYEWLPVREQDASNPLKAYRSFDFGSLLSLHMLDTRLGGRDKQLDYVDYIDPSTGVFNTAGFTAAMSDPTRQLLGAEQTAWLQGQLAASTAIWQVLGQQVLMGKMHLPSPLLTPTPQNPTVSFAQYGVIATAFITYQTLSTQLTAAGTPVTPENLLAAGMTTDQLTIVNDPTSQAIINAPSIPYNLDAWDGYAVARETVYGIARLLDKNLLVLSGDTHNAWANDLQDQDGNQVGVEFATGSVSSPGLEEYLPGTSPAELAAGVRQLIPTLAYADTSKRGYLVLRVTPAEAQADWHLVSTVKETVYTTVLDKSLTTLPGAGNRKIVRT</sequence>
<dbReference type="InterPro" id="IPR032093">
    <property type="entry name" value="PhoD_N"/>
</dbReference>
<accession>A0A656HBK3</accession>
<evidence type="ECO:0000313" key="4">
    <source>
        <dbReference type="EMBL" id="EIJ33522.1"/>
    </source>
</evidence>
<dbReference type="CDD" id="cd07389">
    <property type="entry name" value="MPP_PhoD"/>
    <property type="match status" value="1"/>
</dbReference>
<dbReference type="PANTHER" id="PTHR43606:SF2">
    <property type="entry name" value="ALKALINE PHOSPHATASE FAMILY PROTEIN (AFU_ORTHOLOGUE AFUA_5G03860)"/>
    <property type="match status" value="1"/>
</dbReference>
<dbReference type="InterPro" id="IPR029052">
    <property type="entry name" value="Metallo-depent_PP-like"/>
</dbReference>
<dbReference type="Gene3D" id="2.60.40.380">
    <property type="entry name" value="Purple acid phosphatase-like, N-terminal"/>
    <property type="match status" value="1"/>
</dbReference>
<gene>
    <name evidence="4" type="ORF">Thini_0894</name>
</gene>
<feature type="chain" id="PRO_5024892558" evidence="1">
    <location>
        <begin position="28"/>
        <end position="600"/>
    </location>
</feature>
<dbReference type="PROSITE" id="PS51318">
    <property type="entry name" value="TAT"/>
    <property type="match status" value="1"/>
</dbReference>
<protein>
    <submittedName>
        <fullName evidence="4">Alkaline phosphatase D-related protein</fullName>
    </submittedName>
</protein>